<feature type="compositionally biased region" description="Polar residues" evidence="1">
    <location>
        <begin position="31"/>
        <end position="53"/>
    </location>
</feature>
<keyword evidence="3" id="KW-1185">Reference proteome</keyword>
<evidence type="ECO:0000313" key="4">
    <source>
        <dbReference type="WBParaSite" id="Gr19_v10_g17834.t1"/>
    </source>
</evidence>
<organism evidence="3 4">
    <name type="scientific">Globodera rostochiensis</name>
    <name type="common">Golden nematode worm</name>
    <name type="synonym">Heterodera rostochiensis</name>
    <dbReference type="NCBI Taxonomy" id="31243"/>
    <lineage>
        <taxon>Eukaryota</taxon>
        <taxon>Metazoa</taxon>
        <taxon>Ecdysozoa</taxon>
        <taxon>Nematoda</taxon>
        <taxon>Chromadorea</taxon>
        <taxon>Rhabditida</taxon>
        <taxon>Tylenchina</taxon>
        <taxon>Tylenchomorpha</taxon>
        <taxon>Tylenchoidea</taxon>
        <taxon>Heteroderidae</taxon>
        <taxon>Heteroderinae</taxon>
        <taxon>Globodera</taxon>
    </lineage>
</organism>
<sequence>MNLATIAIIIFVLFFCSAAWAGPFQPRSKIVPSSSNTPSPQINASDPGSKSFSTRLMEGGIDYYLTGTDSDYLNPEQQQQTSQSIRRTNFFGDGTGTGTGNSNSSGGRNKTRRNTTKTVAAFHLPKTDNPVADPSMAFGNEPPRQQQQQRTSSSSSPRSPPSSSSSSSSNMPSPQWFKASDPDSKSFTENQIEDAIQYCRQTNYVFQPPKTDNPATDPSMFFPTEAFLQDQAVPASQQQRPQTASSSHSAGGRKNGQLNSRKKVDGRLPKNFLSDSAGGDRT</sequence>
<keyword evidence="2" id="KW-0732">Signal</keyword>
<feature type="region of interest" description="Disordered" evidence="1">
    <location>
        <begin position="205"/>
        <end position="282"/>
    </location>
</feature>
<evidence type="ECO:0000313" key="3">
    <source>
        <dbReference type="Proteomes" id="UP000887572"/>
    </source>
</evidence>
<protein>
    <submittedName>
        <fullName evidence="4">Uncharacterized protein</fullName>
    </submittedName>
</protein>
<feature type="chain" id="PRO_5037777893" evidence="2">
    <location>
        <begin position="22"/>
        <end position="282"/>
    </location>
</feature>
<feature type="region of interest" description="Disordered" evidence="1">
    <location>
        <begin position="67"/>
        <end position="186"/>
    </location>
</feature>
<feature type="compositionally biased region" description="Polar residues" evidence="1">
    <location>
        <begin position="234"/>
        <end position="249"/>
    </location>
</feature>
<feature type="compositionally biased region" description="Low complexity" evidence="1">
    <location>
        <begin position="77"/>
        <end position="92"/>
    </location>
</feature>
<proteinExistence type="predicted"/>
<dbReference type="AlphaFoldDB" id="A0A914HJS1"/>
<evidence type="ECO:0000256" key="1">
    <source>
        <dbReference type="SAM" id="MobiDB-lite"/>
    </source>
</evidence>
<feature type="region of interest" description="Disordered" evidence="1">
    <location>
        <begin position="30"/>
        <end position="53"/>
    </location>
</feature>
<feature type="signal peptide" evidence="2">
    <location>
        <begin position="1"/>
        <end position="21"/>
    </location>
</feature>
<accession>A0A914HJS1</accession>
<dbReference type="Proteomes" id="UP000887572">
    <property type="component" value="Unplaced"/>
</dbReference>
<reference evidence="4" key="1">
    <citation type="submission" date="2022-11" db="UniProtKB">
        <authorList>
            <consortium name="WormBaseParasite"/>
        </authorList>
    </citation>
    <scope>IDENTIFICATION</scope>
</reference>
<feature type="compositionally biased region" description="Low complexity" evidence="1">
    <location>
        <begin position="142"/>
        <end position="175"/>
    </location>
</feature>
<dbReference type="WBParaSite" id="Gr19_v10_g17834.t1">
    <property type="protein sequence ID" value="Gr19_v10_g17834.t1"/>
    <property type="gene ID" value="Gr19_v10_g17834"/>
</dbReference>
<name>A0A914HJS1_GLORO</name>
<evidence type="ECO:0000256" key="2">
    <source>
        <dbReference type="SAM" id="SignalP"/>
    </source>
</evidence>